<dbReference type="Proteomes" id="UP000658793">
    <property type="component" value="Unassembled WGS sequence"/>
</dbReference>
<proteinExistence type="predicted"/>
<dbReference type="RefSeq" id="WP_188491741.1">
    <property type="nucleotide sequence ID" value="NZ_BMGA01000001.1"/>
</dbReference>
<accession>A0ABQ1HA06</accession>
<keyword evidence="2" id="KW-1185">Reference proteome</keyword>
<protein>
    <recommendedName>
        <fullName evidence="3">ParB-like nuclease domain-containing protein</fullName>
    </recommendedName>
</protein>
<gene>
    <name evidence="1" type="ORF">GCM10008015_03010</name>
</gene>
<reference evidence="2" key="1">
    <citation type="journal article" date="2019" name="Int. J. Syst. Evol. Microbiol.">
        <title>The Global Catalogue of Microorganisms (GCM) 10K type strain sequencing project: providing services to taxonomists for standard genome sequencing and annotation.</title>
        <authorList>
            <consortium name="The Broad Institute Genomics Platform"/>
            <consortium name="The Broad Institute Genome Sequencing Center for Infectious Disease"/>
            <person name="Wu L."/>
            <person name="Ma J."/>
        </authorList>
    </citation>
    <scope>NUCLEOTIDE SEQUENCE [LARGE SCALE GENOMIC DNA]</scope>
    <source>
        <strain evidence="2">CGMCC 1.12811</strain>
    </source>
</reference>
<evidence type="ECO:0000313" key="1">
    <source>
        <dbReference type="EMBL" id="GGA65620.1"/>
    </source>
</evidence>
<sequence length="101" mass="11257">MKFVQYSGKGLTALKSTEFAAQSEKAIIEIMGKMKAGDMSLQAEAVYTYLYKGERYILDGHHRIEAAIRSGGTIEAIELSGMKMYGKFATKIEEIWAGLHF</sequence>
<name>A0ABQ1HA06_9FLAO</name>
<comment type="caution">
    <text evidence="1">The sequence shown here is derived from an EMBL/GenBank/DDBJ whole genome shotgun (WGS) entry which is preliminary data.</text>
</comment>
<dbReference type="EMBL" id="BMGA01000001">
    <property type="protein sequence ID" value="GGA65620.1"/>
    <property type="molecule type" value="Genomic_DNA"/>
</dbReference>
<organism evidence="1 2">
    <name type="scientific">Flavobacterium palustre</name>
    <dbReference type="NCBI Taxonomy" id="1476463"/>
    <lineage>
        <taxon>Bacteria</taxon>
        <taxon>Pseudomonadati</taxon>
        <taxon>Bacteroidota</taxon>
        <taxon>Flavobacteriia</taxon>
        <taxon>Flavobacteriales</taxon>
        <taxon>Flavobacteriaceae</taxon>
        <taxon>Flavobacterium</taxon>
    </lineage>
</organism>
<evidence type="ECO:0008006" key="3">
    <source>
        <dbReference type="Google" id="ProtNLM"/>
    </source>
</evidence>
<evidence type="ECO:0000313" key="2">
    <source>
        <dbReference type="Proteomes" id="UP000658793"/>
    </source>
</evidence>